<evidence type="ECO:0000313" key="1">
    <source>
        <dbReference type="Proteomes" id="UP001652740"/>
    </source>
</evidence>
<dbReference type="PANTHER" id="PTHR11439">
    <property type="entry name" value="GAG-POL-RELATED RETROTRANSPOSON"/>
    <property type="match status" value="1"/>
</dbReference>
<sequence length="210" mass="22981">MYLSCATRPDISFAVSYLSKFCSCAASSHMSAVKRLLKYLKGTIDARLTFKKSKSELVAYADADWGANADGHSFTGYTLIYAGGTISWQACKQRCVALSTAEAEYIAICEAAKDVMFVKGLYGELTGHVGCVTIFSDSQSARSLTYSPVIGKRSKHINIKFHYVRELAEGKDIKVEYCDTGSMPADVLTKSLGAIKHSYCVQRMGLQWGC</sequence>
<reference evidence="2" key="1">
    <citation type="submission" date="2025-08" db="UniProtKB">
        <authorList>
            <consortium name="RefSeq"/>
        </authorList>
    </citation>
    <scope>IDENTIFICATION</scope>
    <source>
        <tissue evidence="2">Whole larvae</tissue>
    </source>
</reference>
<dbReference type="Proteomes" id="UP001652740">
    <property type="component" value="Unplaced"/>
</dbReference>
<gene>
    <name evidence="2" type="primary">LOC128201265</name>
</gene>
<protein>
    <submittedName>
        <fullName evidence="2">Uncharacterized protein LOC128201265</fullName>
    </submittedName>
</protein>
<dbReference type="GeneID" id="128201265"/>
<organism evidence="1 2">
    <name type="scientific">Galleria mellonella</name>
    <name type="common">Greater wax moth</name>
    <dbReference type="NCBI Taxonomy" id="7137"/>
    <lineage>
        <taxon>Eukaryota</taxon>
        <taxon>Metazoa</taxon>
        <taxon>Ecdysozoa</taxon>
        <taxon>Arthropoda</taxon>
        <taxon>Hexapoda</taxon>
        <taxon>Insecta</taxon>
        <taxon>Pterygota</taxon>
        <taxon>Neoptera</taxon>
        <taxon>Endopterygota</taxon>
        <taxon>Lepidoptera</taxon>
        <taxon>Glossata</taxon>
        <taxon>Ditrysia</taxon>
        <taxon>Pyraloidea</taxon>
        <taxon>Pyralidae</taxon>
        <taxon>Galleriinae</taxon>
        <taxon>Galleria</taxon>
    </lineage>
</organism>
<dbReference type="PANTHER" id="PTHR11439:SF483">
    <property type="entry name" value="PEPTIDE SYNTHASE GLIP-LIKE, PUTATIVE (AFU_ORTHOLOGUE AFUA_3G12920)-RELATED"/>
    <property type="match status" value="1"/>
</dbReference>
<proteinExistence type="predicted"/>
<name>A0ABM3MR09_GALME</name>
<dbReference type="CDD" id="cd09272">
    <property type="entry name" value="RNase_HI_RT_Ty1"/>
    <property type="match status" value="1"/>
</dbReference>
<evidence type="ECO:0000313" key="2">
    <source>
        <dbReference type="RefSeq" id="XP_052753685.1"/>
    </source>
</evidence>
<dbReference type="RefSeq" id="XP_052753685.1">
    <property type="nucleotide sequence ID" value="XM_052897725.1"/>
</dbReference>
<keyword evidence="1" id="KW-1185">Reference proteome</keyword>
<accession>A0ABM3MR09</accession>